<dbReference type="InterPro" id="IPR004821">
    <property type="entry name" value="Cyt_trans-like"/>
</dbReference>
<evidence type="ECO:0000313" key="4">
    <source>
        <dbReference type="EMBL" id="AFU58859.1"/>
    </source>
</evidence>
<dbReference type="STRING" id="1237085.Ngar_c19270"/>
<dbReference type="InParanoid" id="K0IN70"/>
<keyword evidence="5" id="KW-1185">Reference proteome</keyword>
<dbReference type="PANTHER" id="PTHR43793">
    <property type="entry name" value="FAD SYNTHASE"/>
    <property type="match status" value="1"/>
</dbReference>
<protein>
    <submittedName>
        <fullName evidence="4">Putative cytidylyltransferase</fullName>
    </submittedName>
</protein>
<keyword evidence="1 4" id="KW-0808">Transferase</keyword>
<gene>
    <name evidence="4" type="ordered locus">Ngar_c19270</name>
</gene>
<evidence type="ECO:0000256" key="1">
    <source>
        <dbReference type="ARBA" id="ARBA00022679"/>
    </source>
</evidence>
<dbReference type="Proteomes" id="UP000008037">
    <property type="component" value="Chromosome"/>
</dbReference>
<dbReference type="PANTHER" id="PTHR43793:SF1">
    <property type="entry name" value="FAD SYNTHASE"/>
    <property type="match status" value="1"/>
</dbReference>
<dbReference type="InterPro" id="IPR014729">
    <property type="entry name" value="Rossmann-like_a/b/a_fold"/>
</dbReference>
<feature type="domain" description="Cytidyltransferase-like" evidence="3">
    <location>
        <begin position="71"/>
        <end position="196"/>
    </location>
</feature>
<evidence type="ECO:0000256" key="2">
    <source>
        <dbReference type="ARBA" id="ARBA00022695"/>
    </source>
</evidence>
<dbReference type="InterPro" id="IPR050385">
    <property type="entry name" value="Archaeal_FAD_synthase"/>
</dbReference>
<dbReference type="FunCoup" id="K0IN70">
    <property type="interactions" value="8"/>
</dbReference>
<dbReference type="HOGENOM" id="CLU_034585_2_1_2"/>
<proteinExistence type="predicted"/>
<reference evidence="4 5" key="1">
    <citation type="journal article" date="2012" name="Environ. Microbiol.">
        <title>The genome of the ammonia-oxidizing Candidatus Nitrososphaera gargensis: insights into metabolic versatility and environmental adaptations.</title>
        <authorList>
            <person name="Spang A."/>
            <person name="Poehlein A."/>
            <person name="Offre P."/>
            <person name="Zumbragel S."/>
            <person name="Haider S."/>
            <person name="Rychlik N."/>
            <person name="Nowka B."/>
            <person name="Schmeisser C."/>
            <person name="Lebedeva E.V."/>
            <person name="Rattei T."/>
            <person name="Bohm C."/>
            <person name="Schmid M."/>
            <person name="Galushko A."/>
            <person name="Hatzenpichler R."/>
            <person name="Weinmaier T."/>
            <person name="Daniel R."/>
            <person name="Schleper C."/>
            <person name="Spieck E."/>
            <person name="Streit W."/>
            <person name="Wagner M."/>
        </authorList>
    </citation>
    <scope>NUCLEOTIDE SEQUENCE [LARGE SCALE GENOMIC DNA]</scope>
    <source>
        <strain evidence="5">Ga9.2</strain>
    </source>
</reference>
<dbReference type="OrthoDB" id="1912at2157"/>
<dbReference type="EMBL" id="CP002408">
    <property type="protein sequence ID" value="AFU58859.1"/>
    <property type="molecule type" value="Genomic_DNA"/>
</dbReference>
<evidence type="ECO:0000259" key="3">
    <source>
        <dbReference type="Pfam" id="PF01467"/>
    </source>
</evidence>
<dbReference type="GO" id="GO:0016779">
    <property type="term" value="F:nucleotidyltransferase activity"/>
    <property type="evidence" value="ECO:0007669"/>
    <property type="project" value="UniProtKB-KW"/>
</dbReference>
<dbReference type="NCBIfam" id="TIGR00125">
    <property type="entry name" value="cyt_tran_rel"/>
    <property type="match status" value="1"/>
</dbReference>
<sequence length="208" mass="22996">MDPVDKAILAALYASTLDPSISAYDRLKARLPLSQEFYNSRVSHLAKMGLVEKSDPSKLTFIGRDALKVVLVGGVFDLIHPGHIHTLKAAKAEGDVLVVVVARQSTAQKIKKDRKIYHDESQRKELVSSLNFVDLVLIGREGTLYDTVEYVKPNVIALGYDQAHSEKDVAENCKKRNLNVHVIRLSTPIPGSKSSKMKEELGDSIYGI</sequence>
<dbReference type="BioCyc" id="CNIT1237085:G1324-1925-MONOMER"/>
<organism evidence="4 5">
    <name type="scientific">Nitrososphaera gargensis (strain Ga9.2)</name>
    <dbReference type="NCBI Taxonomy" id="1237085"/>
    <lineage>
        <taxon>Archaea</taxon>
        <taxon>Nitrososphaerota</taxon>
        <taxon>Nitrososphaeria</taxon>
        <taxon>Nitrososphaerales</taxon>
        <taxon>Nitrososphaeraceae</taxon>
        <taxon>Nitrososphaera</taxon>
    </lineage>
</organism>
<dbReference type="GeneID" id="13795790"/>
<evidence type="ECO:0000313" key="5">
    <source>
        <dbReference type="Proteomes" id="UP000008037"/>
    </source>
</evidence>
<accession>K0IN70</accession>
<dbReference type="RefSeq" id="WP_015019395.1">
    <property type="nucleotide sequence ID" value="NC_018719.1"/>
</dbReference>
<dbReference type="AlphaFoldDB" id="K0IN70"/>
<dbReference type="SUPFAM" id="SSF52374">
    <property type="entry name" value="Nucleotidylyl transferase"/>
    <property type="match status" value="1"/>
</dbReference>
<dbReference type="Gene3D" id="3.40.50.620">
    <property type="entry name" value="HUPs"/>
    <property type="match status" value="1"/>
</dbReference>
<dbReference type="Pfam" id="PF01467">
    <property type="entry name" value="CTP_transf_like"/>
    <property type="match status" value="1"/>
</dbReference>
<name>K0IN70_NITGG</name>
<keyword evidence="2 4" id="KW-0548">Nucleotidyltransferase</keyword>
<dbReference type="KEGG" id="nga:Ngar_c19270"/>